<evidence type="ECO:0000313" key="3">
    <source>
        <dbReference type="EMBL" id="GAA4652355.1"/>
    </source>
</evidence>
<keyword evidence="4" id="KW-1185">Reference proteome</keyword>
<name>A0ABP8VBG3_9GAMM</name>
<dbReference type="Proteomes" id="UP001500604">
    <property type="component" value="Unassembled WGS sequence"/>
</dbReference>
<evidence type="ECO:0000259" key="2">
    <source>
        <dbReference type="Pfam" id="PF24729"/>
    </source>
</evidence>
<keyword evidence="1" id="KW-0547">Nucleotide-binding</keyword>
<sequence>MKDQHKKITGYRDLSQDEINLMNEIKRHAEKTQELLNQVGDLRTRQKEKLEELFDHPVDGLDYRQIDESRRCLDLAKTNLQQGNMWFVRAVALPNSF</sequence>
<organism evidence="3 4">
    <name type="scientific">Kistimonas scapharcae</name>
    <dbReference type="NCBI Taxonomy" id="1036133"/>
    <lineage>
        <taxon>Bacteria</taxon>
        <taxon>Pseudomonadati</taxon>
        <taxon>Pseudomonadota</taxon>
        <taxon>Gammaproteobacteria</taxon>
        <taxon>Oceanospirillales</taxon>
        <taxon>Endozoicomonadaceae</taxon>
        <taxon>Kistimonas</taxon>
    </lineage>
</organism>
<dbReference type="EMBL" id="BAABFL010000474">
    <property type="protein sequence ID" value="GAA4652355.1"/>
    <property type="molecule type" value="Genomic_DNA"/>
</dbReference>
<gene>
    <name evidence="3" type="ORF">GCM10023116_46390</name>
</gene>
<evidence type="ECO:0000256" key="1">
    <source>
        <dbReference type="ARBA" id="ARBA00022741"/>
    </source>
</evidence>
<comment type="caution">
    <text evidence="3">The sequence shown here is derived from an EMBL/GenBank/DDBJ whole genome shotgun (WGS) entry which is preliminary data.</text>
</comment>
<dbReference type="InterPro" id="IPR056098">
    <property type="entry name" value="Acb2/Tad1_hairpin"/>
</dbReference>
<dbReference type="Pfam" id="PF24729">
    <property type="entry name" value="Acb2_Tad1_hairpin"/>
    <property type="match status" value="1"/>
</dbReference>
<reference evidence="4" key="1">
    <citation type="journal article" date="2019" name="Int. J. Syst. Evol. Microbiol.">
        <title>The Global Catalogue of Microorganisms (GCM) 10K type strain sequencing project: providing services to taxonomists for standard genome sequencing and annotation.</title>
        <authorList>
            <consortium name="The Broad Institute Genomics Platform"/>
            <consortium name="The Broad Institute Genome Sequencing Center for Infectious Disease"/>
            <person name="Wu L."/>
            <person name="Ma J."/>
        </authorList>
    </citation>
    <scope>NUCLEOTIDE SEQUENCE [LARGE SCALE GENOMIC DNA]</scope>
    <source>
        <strain evidence="4">JCM 17805</strain>
    </source>
</reference>
<proteinExistence type="predicted"/>
<feature type="domain" description="Acb2/Tad1 hairpin" evidence="2">
    <location>
        <begin position="7"/>
        <end position="92"/>
    </location>
</feature>
<accession>A0ABP8VBG3</accession>
<evidence type="ECO:0000313" key="4">
    <source>
        <dbReference type="Proteomes" id="UP001500604"/>
    </source>
</evidence>
<protein>
    <recommendedName>
        <fullName evidence="2">Acb2/Tad1 hairpin domain-containing protein</fullName>
    </recommendedName>
</protein>
<dbReference type="RefSeq" id="WP_345198900.1">
    <property type="nucleotide sequence ID" value="NZ_BAABFL010000474.1"/>
</dbReference>